<accession>A0ABD2Q097</accession>
<organism evidence="4 5">
    <name type="scientific">Cichlidogyrus casuarinus</name>
    <dbReference type="NCBI Taxonomy" id="1844966"/>
    <lineage>
        <taxon>Eukaryota</taxon>
        <taxon>Metazoa</taxon>
        <taxon>Spiralia</taxon>
        <taxon>Lophotrochozoa</taxon>
        <taxon>Platyhelminthes</taxon>
        <taxon>Monogenea</taxon>
        <taxon>Monopisthocotylea</taxon>
        <taxon>Dactylogyridea</taxon>
        <taxon>Ancyrocephalidae</taxon>
        <taxon>Cichlidogyrus</taxon>
    </lineage>
</organism>
<dbReference type="SMART" id="SM00875">
    <property type="entry name" value="BACK"/>
    <property type="match status" value="1"/>
</dbReference>
<feature type="domain" description="BACK" evidence="3">
    <location>
        <begin position="160"/>
        <end position="260"/>
    </location>
</feature>
<dbReference type="EMBL" id="JBJKFK010001443">
    <property type="protein sequence ID" value="KAL3313080.1"/>
    <property type="molecule type" value="Genomic_DNA"/>
</dbReference>
<keyword evidence="2" id="KW-0677">Repeat</keyword>
<evidence type="ECO:0000256" key="1">
    <source>
        <dbReference type="ARBA" id="ARBA00022441"/>
    </source>
</evidence>
<keyword evidence="1" id="KW-0880">Kelch repeat</keyword>
<keyword evidence="5" id="KW-1185">Reference proteome</keyword>
<gene>
    <name evidence="4" type="primary">KLHL18_1</name>
    <name evidence="4" type="ORF">Ciccas_008324</name>
</gene>
<dbReference type="PANTHER" id="PTHR45632">
    <property type="entry name" value="LD33804P"/>
    <property type="match status" value="1"/>
</dbReference>
<dbReference type="Proteomes" id="UP001626550">
    <property type="component" value="Unassembled WGS sequence"/>
</dbReference>
<evidence type="ECO:0000313" key="5">
    <source>
        <dbReference type="Proteomes" id="UP001626550"/>
    </source>
</evidence>
<dbReference type="SUPFAM" id="SSF117281">
    <property type="entry name" value="Kelch motif"/>
    <property type="match status" value="1"/>
</dbReference>
<name>A0ABD2Q097_9PLAT</name>
<dbReference type="SMART" id="SM00612">
    <property type="entry name" value="Kelch"/>
    <property type="match status" value="2"/>
</dbReference>
<dbReference type="InterPro" id="IPR015915">
    <property type="entry name" value="Kelch-typ_b-propeller"/>
</dbReference>
<dbReference type="AlphaFoldDB" id="A0ABD2Q097"/>
<comment type="caution">
    <text evidence="4">The sequence shown here is derived from an EMBL/GenBank/DDBJ whole genome shotgun (WGS) entry which is preliminary data.</text>
</comment>
<dbReference type="Pfam" id="PF07707">
    <property type="entry name" value="BACK"/>
    <property type="match status" value="1"/>
</dbReference>
<evidence type="ECO:0000313" key="4">
    <source>
        <dbReference type="EMBL" id="KAL3313080.1"/>
    </source>
</evidence>
<sequence>MASKEESSEDEQEQVEETIDDYFPSMRDNLVIKKRDLYRELFKAQEGFNLRLKAPGSCETVGIHREFFQHCVQALDKFNYDADGNLELPLPDTKAVNDFATFLYTGFVGAKIQSRREPVAFDTVKSFYQSVLKCNLSEPTKELVLQYVTKHCGITHFKECEKFAKDCDDTVLKSTLHNSLFRSASFYVVRRKHQFLHLNYEDFTYILDHDYFNPGREASVLGLMVAWIRFDFEKRISHIVPLMARISFPGLLQEDMKKLKNRCTRDKRFRQEMKSLFSQIYEYSRMGTREILEIRQSYKNSNLKPRKAKPWVYLTSVAKTEEINTIYSLTDWVEMEEECLEWLRTKIPEKPTLTTATRVLFSESRKTIYLWEDGTVGTLFQCDLNAEKRLWEKIATMTDATMSCAVLLVDSLNIVVLTGGKKDAAPTTSVVYLDLNKPENGWKKLASLTEPRFGAELQWCSGKMYLFGGYGEDGEAKKTVQVLSLSDGIEKATSWTHGAEMLQARAQHSSCIFGGKIYTYGGLKHKTSKKPVAGKGELFDPETGKWSALPETRHAHEDFSLVATEHATSFKNGPELWIFDKKGEYFDNSLKKWLPRIILHASGYASYALIPEAILL</sequence>
<dbReference type="InterPro" id="IPR006652">
    <property type="entry name" value="Kelch_1"/>
</dbReference>
<proteinExistence type="predicted"/>
<dbReference type="PANTHER" id="PTHR45632:SF3">
    <property type="entry name" value="KELCH-LIKE PROTEIN 32"/>
    <property type="match status" value="1"/>
</dbReference>
<dbReference type="Pfam" id="PF01344">
    <property type="entry name" value="Kelch_1"/>
    <property type="match status" value="1"/>
</dbReference>
<evidence type="ECO:0000256" key="2">
    <source>
        <dbReference type="ARBA" id="ARBA00022737"/>
    </source>
</evidence>
<dbReference type="Gene3D" id="2.120.10.80">
    <property type="entry name" value="Kelch-type beta propeller"/>
    <property type="match status" value="1"/>
</dbReference>
<evidence type="ECO:0000259" key="3">
    <source>
        <dbReference type="SMART" id="SM00875"/>
    </source>
</evidence>
<dbReference type="Gene3D" id="1.25.40.420">
    <property type="match status" value="1"/>
</dbReference>
<dbReference type="InterPro" id="IPR011705">
    <property type="entry name" value="BACK"/>
</dbReference>
<protein>
    <submittedName>
        <fullName evidence="4">Kelch-like protein 18</fullName>
    </submittedName>
</protein>
<reference evidence="4 5" key="1">
    <citation type="submission" date="2024-11" db="EMBL/GenBank/DDBJ databases">
        <title>Adaptive evolution of stress response genes in parasites aligns with host niche diversity.</title>
        <authorList>
            <person name="Hahn C."/>
            <person name="Resl P."/>
        </authorList>
    </citation>
    <scope>NUCLEOTIDE SEQUENCE [LARGE SCALE GENOMIC DNA]</scope>
    <source>
        <strain evidence="4">EGGRZ-B1_66</strain>
        <tissue evidence="4">Body</tissue>
    </source>
</reference>